<feature type="transmembrane region" description="Helical" evidence="10">
    <location>
        <begin position="12"/>
        <end position="29"/>
    </location>
</feature>
<sequence length="599" mass="68286">MLVHHTHSKKNYSIYYFTLLFIFCNIVNSQNAIDFTARCEPYIGNTPCDPYIFNKNSIYVTDSMNQVSINTTISQYLGIMGLVQGCAVPDTFKVVCNQYFQPCINVTLDGSFAGAQQKYLNIRPCRDQCVAGNQRCGLSLSCVNSFKDDPNIFEFPVSENTYNLSPYGGPNPFNLVCLDTHTMVAGNYPSTYNESDAGSTAPIPDTCTNPLIYRNTTEREEDIKKGYYYLGASNCLLPCPVPFFTHREWHQFELLVSITGCFSFVCTFFNVFTYGILNRNFDRHAIGILFLSFSLFMCMMADVIIASQGFELACPEPGRYARQADGYCTANGVIFQYGAVSTVMWWSTMAIDLWMVIKKVTPGKTYVKYYIIGINCLAIIFTILPLFWKGYGYGFGGVGCWLISNGWQNGVFWIPQTVCLFIGTTFIILILIEVYKIVRAVGKGTSRVMELNLRPFLIILFIFGEYLYLVIYHFWVQHNTDKFTQNVVDYVVCLQQYGENAGCETRTVPYNAQFVFLFFLRLLGIEVLIFYGINTRTKKIWKESWLLNNKYFFYLQTKMETITTWNSSKRSKEFPTAPSHAQSSQFSVGLSSADDNDHL</sequence>
<dbReference type="PROSITE" id="PS50261">
    <property type="entry name" value="G_PROTEIN_RECEP_F2_4"/>
    <property type="match status" value="1"/>
</dbReference>
<organism evidence="12 13">
    <name type="scientific">Polysphondylium violaceum</name>
    <dbReference type="NCBI Taxonomy" id="133409"/>
    <lineage>
        <taxon>Eukaryota</taxon>
        <taxon>Amoebozoa</taxon>
        <taxon>Evosea</taxon>
        <taxon>Eumycetozoa</taxon>
        <taxon>Dictyostelia</taxon>
        <taxon>Dictyosteliales</taxon>
        <taxon>Dictyosteliaceae</taxon>
        <taxon>Polysphondylium</taxon>
    </lineage>
</organism>
<name>A0A8J4PVS3_9MYCE</name>
<dbReference type="SMART" id="SM01330">
    <property type="entry name" value="Frizzled"/>
    <property type="match status" value="1"/>
</dbReference>
<keyword evidence="3 10" id="KW-0812">Transmembrane</keyword>
<keyword evidence="6 10" id="KW-0472">Membrane</keyword>
<evidence type="ECO:0000256" key="5">
    <source>
        <dbReference type="ARBA" id="ARBA00022989"/>
    </source>
</evidence>
<dbReference type="GO" id="GO:0016020">
    <property type="term" value="C:membrane"/>
    <property type="evidence" value="ECO:0007669"/>
    <property type="project" value="UniProtKB-SubCell"/>
</dbReference>
<dbReference type="InterPro" id="IPR017981">
    <property type="entry name" value="GPCR_2-like_7TM"/>
</dbReference>
<dbReference type="InterPro" id="IPR000539">
    <property type="entry name" value="Frizzled/Smoothened_7TM"/>
</dbReference>
<feature type="transmembrane region" description="Helical" evidence="10">
    <location>
        <begin position="254"/>
        <end position="277"/>
    </location>
</feature>
<evidence type="ECO:0000256" key="1">
    <source>
        <dbReference type="ARBA" id="ARBA00004141"/>
    </source>
</evidence>
<dbReference type="Pfam" id="PF01534">
    <property type="entry name" value="Frizzled"/>
    <property type="match status" value="1"/>
</dbReference>
<keyword evidence="7" id="KW-0675">Receptor</keyword>
<evidence type="ECO:0000259" key="11">
    <source>
        <dbReference type="PROSITE" id="PS50261"/>
    </source>
</evidence>
<comment type="subcellular location">
    <subcellularLocation>
        <location evidence="1">Membrane</location>
        <topology evidence="1">Multi-pass membrane protein</topology>
    </subcellularLocation>
</comment>
<dbReference type="Proteomes" id="UP000695562">
    <property type="component" value="Unassembled WGS sequence"/>
</dbReference>
<feature type="transmembrane region" description="Helical" evidence="10">
    <location>
        <begin position="334"/>
        <end position="357"/>
    </location>
</feature>
<feature type="transmembrane region" description="Helical" evidence="10">
    <location>
        <begin position="412"/>
        <end position="435"/>
    </location>
</feature>
<dbReference type="AlphaFoldDB" id="A0A8J4PVS3"/>
<feature type="transmembrane region" description="Helical" evidence="10">
    <location>
        <begin position="369"/>
        <end position="388"/>
    </location>
</feature>
<dbReference type="OrthoDB" id="18326at2759"/>
<feature type="transmembrane region" description="Helical" evidence="10">
    <location>
        <begin position="514"/>
        <end position="533"/>
    </location>
</feature>
<dbReference type="GO" id="GO:0007166">
    <property type="term" value="P:cell surface receptor signaling pathway"/>
    <property type="evidence" value="ECO:0007669"/>
    <property type="project" value="InterPro"/>
</dbReference>
<reference evidence="12" key="1">
    <citation type="submission" date="2020-01" db="EMBL/GenBank/DDBJ databases">
        <title>Development of genomics and gene disruption for Polysphondylium violaceum indicates a role for the polyketide synthase stlB in stalk morphogenesis.</title>
        <authorList>
            <person name="Narita B."/>
            <person name="Kawabe Y."/>
            <person name="Kin K."/>
            <person name="Saito T."/>
            <person name="Gibbs R."/>
            <person name="Kuspa A."/>
            <person name="Muzny D."/>
            <person name="Queller D."/>
            <person name="Richards S."/>
            <person name="Strassman J."/>
            <person name="Sucgang R."/>
            <person name="Worley K."/>
            <person name="Schaap P."/>
        </authorList>
    </citation>
    <scope>NUCLEOTIDE SEQUENCE</scope>
    <source>
        <strain evidence="12">QSvi11</strain>
    </source>
</reference>
<protein>
    <recommendedName>
        <fullName evidence="11">G-protein coupled receptors family 2 profile 2 domain-containing protein</fullName>
    </recommendedName>
</protein>
<dbReference type="PANTHER" id="PTHR31787:SF2">
    <property type="entry name" value="FRIZZLED AND SMOOTHENED-LIKE PROTEIN A"/>
    <property type="match status" value="1"/>
</dbReference>
<feature type="domain" description="G-protein coupled receptors family 2 profile 2" evidence="11">
    <location>
        <begin position="252"/>
        <end position="535"/>
    </location>
</feature>
<dbReference type="Gene3D" id="1.20.1070.10">
    <property type="entry name" value="Rhodopsin 7-helix transmembrane proteins"/>
    <property type="match status" value="1"/>
</dbReference>
<dbReference type="GO" id="GO:0004888">
    <property type="term" value="F:transmembrane signaling receptor activity"/>
    <property type="evidence" value="ECO:0007669"/>
    <property type="project" value="InterPro"/>
</dbReference>
<comment type="similarity">
    <text evidence="2">Belongs to the G-protein coupled receptor Fz/Smo family.</text>
</comment>
<dbReference type="EMBL" id="AJWJ01000122">
    <property type="protein sequence ID" value="KAF2074933.1"/>
    <property type="molecule type" value="Genomic_DNA"/>
</dbReference>
<keyword evidence="13" id="KW-1185">Reference proteome</keyword>
<evidence type="ECO:0000256" key="4">
    <source>
        <dbReference type="ARBA" id="ARBA00022729"/>
    </source>
</evidence>
<evidence type="ECO:0000256" key="6">
    <source>
        <dbReference type="ARBA" id="ARBA00023136"/>
    </source>
</evidence>
<dbReference type="PANTHER" id="PTHR31787">
    <property type="entry name" value="G-PROTEIN-COUPLED RECEPTOR GPCR FAMILY PROTEIN"/>
    <property type="match status" value="1"/>
</dbReference>
<evidence type="ECO:0000256" key="8">
    <source>
        <dbReference type="ARBA" id="ARBA00023180"/>
    </source>
</evidence>
<dbReference type="InterPro" id="IPR050949">
    <property type="entry name" value="GPCR_Fz/Smo-like"/>
</dbReference>
<evidence type="ECO:0000256" key="10">
    <source>
        <dbReference type="SAM" id="Phobius"/>
    </source>
</evidence>
<feature type="compositionally biased region" description="Polar residues" evidence="9">
    <location>
        <begin position="579"/>
        <end position="590"/>
    </location>
</feature>
<evidence type="ECO:0000256" key="9">
    <source>
        <dbReference type="SAM" id="MobiDB-lite"/>
    </source>
</evidence>
<evidence type="ECO:0000313" key="12">
    <source>
        <dbReference type="EMBL" id="KAF2074933.1"/>
    </source>
</evidence>
<feature type="region of interest" description="Disordered" evidence="9">
    <location>
        <begin position="573"/>
        <end position="599"/>
    </location>
</feature>
<gene>
    <name evidence="12" type="ORF">CYY_003766</name>
</gene>
<keyword evidence="5 10" id="KW-1133">Transmembrane helix</keyword>
<proteinExistence type="inferred from homology"/>
<accession>A0A8J4PVS3</accession>
<keyword evidence="8" id="KW-0325">Glycoprotein</keyword>
<evidence type="ECO:0000256" key="2">
    <source>
        <dbReference type="ARBA" id="ARBA00008077"/>
    </source>
</evidence>
<evidence type="ECO:0000256" key="3">
    <source>
        <dbReference type="ARBA" id="ARBA00022692"/>
    </source>
</evidence>
<keyword evidence="4" id="KW-0732">Signal</keyword>
<comment type="caution">
    <text evidence="12">The sequence shown here is derived from an EMBL/GenBank/DDBJ whole genome shotgun (WGS) entry which is preliminary data.</text>
</comment>
<feature type="transmembrane region" description="Helical" evidence="10">
    <location>
        <begin position="456"/>
        <end position="475"/>
    </location>
</feature>
<feature type="transmembrane region" description="Helical" evidence="10">
    <location>
        <begin position="289"/>
        <end position="310"/>
    </location>
</feature>
<evidence type="ECO:0000256" key="7">
    <source>
        <dbReference type="ARBA" id="ARBA00023170"/>
    </source>
</evidence>
<evidence type="ECO:0000313" key="13">
    <source>
        <dbReference type="Proteomes" id="UP000695562"/>
    </source>
</evidence>